<dbReference type="AlphaFoldDB" id="A0A834STP0"/>
<dbReference type="Proteomes" id="UP000634136">
    <property type="component" value="Unassembled WGS sequence"/>
</dbReference>
<comment type="caution">
    <text evidence="1">The sequence shown here is derived from an EMBL/GenBank/DDBJ whole genome shotgun (WGS) entry which is preliminary data.</text>
</comment>
<reference evidence="1" key="1">
    <citation type="submission" date="2020-09" db="EMBL/GenBank/DDBJ databases">
        <title>Genome-Enabled Discovery of Anthraquinone Biosynthesis in Senna tora.</title>
        <authorList>
            <person name="Kang S.-H."/>
            <person name="Pandey R.P."/>
            <person name="Lee C.-M."/>
            <person name="Sim J.-S."/>
            <person name="Jeong J.-T."/>
            <person name="Choi B.-S."/>
            <person name="Jung M."/>
            <person name="Ginzburg D."/>
            <person name="Zhao K."/>
            <person name="Won S.Y."/>
            <person name="Oh T.-J."/>
            <person name="Yu Y."/>
            <person name="Kim N.-H."/>
            <person name="Lee O.R."/>
            <person name="Lee T.-H."/>
            <person name="Bashyal P."/>
            <person name="Kim T.-S."/>
            <person name="Lee W.-H."/>
            <person name="Kawkins C."/>
            <person name="Kim C.-K."/>
            <person name="Kim J.S."/>
            <person name="Ahn B.O."/>
            <person name="Rhee S.Y."/>
            <person name="Sohng J.K."/>
        </authorList>
    </citation>
    <scope>NUCLEOTIDE SEQUENCE</scope>
    <source>
        <tissue evidence="1">Leaf</tissue>
    </source>
</reference>
<organism evidence="1 2">
    <name type="scientific">Senna tora</name>
    <dbReference type="NCBI Taxonomy" id="362788"/>
    <lineage>
        <taxon>Eukaryota</taxon>
        <taxon>Viridiplantae</taxon>
        <taxon>Streptophyta</taxon>
        <taxon>Embryophyta</taxon>
        <taxon>Tracheophyta</taxon>
        <taxon>Spermatophyta</taxon>
        <taxon>Magnoliopsida</taxon>
        <taxon>eudicotyledons</taxon>
        <taxon>Gunneridae</taxon>
        <taxon>Pentapetalae</taxon>
        <taxon>rosids</taxon>
        <taxon>fabids</taxon>
        <taxon>Fabales</taxon>
        <taxon>Fabaceae</taxon>
        <taxon>Caesalpinioideae</taxon>
        <taxon>Cassia clade</taxon>
        <taxon>Senna</taxon>
    </lineage>
</organism>
<accession>A0A834STP0</accession>
<gene>
    <name evidence="1" type="ORF">G2W53_039643</name>
</gene>
<evidence type="ECO:0000313" key="1">
    <source>
        <dbReference type="EMBL" id="KAF7807482.1"/>
    </source>
</evidence>
<dbReference type="EMBL" id="JAAIUW010000012">
    <property type="protein sequence ID" value="KAF7807482.1"/>
    <property type="molecule type" value="Genomic_DNA"/>
</dbReference>
<protein>
    <submittedName>
        <fullName evidence="1">Uncharacterized protein</fullName>
    </submittedName>
</protein>
<evidence type="ECO:0000313" key="2">
    <source>
        <dbReference type="Proteomes" id="UP000634136"/>
    </source>
</evidence>
<proteinExistence type="predicted"/>
<keyword evidence="2" id="KW-1185">Reference proteome</keyword>
<sequence length="280" mass="30589">MPLRAKQDCTNRRAYLENAAKGLAGLYKSTHLFGECRKGPIELQGAVGSLDHIQLHFGFKSFQRSKPLDTIDGEGSIDLPTLCSLVGPLSPFRGIDLSEADRSVRQLHVLDDLQSSLKFSKADPSVHQLRCLADSQSLGLVGLRQLILQCSSAHPFGWVGLSINLSKLCLSAGTHLDRVDSPDQFLLTLSAHLNGVLLGPCTPVSPFALHASVSFALEYRSRYPTVGANWGAENARVEVMCWWSAEVANRYNVIGRGAQCSRGVRSVIEWCTVSRGWCVL</sequence>
<name>A0A834STP0_9FABA</name>